<dbReference type="PROSITE" id="PS51782">
    <property type="entry name" value="LYSM"/>
    <property type="match status" value="1"/>
</dbReference>
<dbReference type="InterPro" id="IPR052196">
    <property type="entry name" value="Bact_Kbp"/>
</dbReference>
<protein>
    <submittedName>
        <fullName evidence="2">Peptidoglycan-binding protein LysM</fullName>
    </submittedName>
</protein>
<evidence type="ECO:0000313" key="2">
    <source>
        <dbReference type="EMBL" id="APV37069.1"/>
    </source>
</evidence>
<dbReference type="EMBL" id="CP016896">
    <property type="protein sequence ID" value="APV37069.1"/>
    <property type="molecule type" value="Genomic_DNA"/>
</dbReference>
<gene>
    <name evidence="2" type="ORF">BEN76_14035</name>
</gene>
<organism evidence="2 3">
    <name type="scientific">Acinetobacter soli</name>
    <dbReference type="NCBI Taxonomy" id="487316"/>
    <lineage>
        <taxon>Bacteria</taxon>
        <taxon>Pseudomonadati</taxon>
        <taxon>Pseudomonadota</taxon>
        <taxon>Gammaproteobacteria</taxon>
        <taxon>Moraxellales</taxon>
        <taxon>Moraxellaceae</taxon>
        <taxon>Acinetobacter</taxon>
    </lineage>
</organism>
<dbReference type="KEGG" id="asol:BEN76_14035"/>
<reference evidence="2 3" key="1">
    <citation type="submission" date="2016-08" db="EMBL/GenBank/DDBJ databases">
        <title>Complete genome sequence of Acinetobacter baylyi strain GFJ2.</title>
        <authorList>
            <person name="Tabata M."/>
            <person name="Kuboki S."/>
            <person name="Gibu N."/>
            <person name="Kinouchi Y."/>
            <person name="Vangnai A."/>
            <person name="Kasai D."/>
            <person name="Fukuda M."/>
        </authorList>
    </citation>
    <scope>NUCLEOTIDE SEQUENCE [LARGE SCALE GENOMIC DNA]</scope>
    <source>
        <strain evidence="2 3">GFJ2</strain>
    </source>
</reference>
<accession>A0A1P8ELI7</accession>
<evidence type="ECO:0000259" key="1">
    <source>
        <dbReference type="PROSITE" id="PS51782"/>
    </source>
</evidence>
<dbReference type="PANTHER" id="PTHR34700">
    <property type="entry name" value="POTASSIUM BINDING PROTEIN KBP"/>
    <property type="match status" value="1"/>
</dbReference>
<dbReference type="Proteomes" id="UP000185674">
    <property type="component" value="Chromosome"/>
</dbReference>
<name>A0A1P8ELI7_9GAMM</name>
<dbReference type="Gene3D" id="3.10.350.10">
    <property type="entry name" value="LysM domain"/>
    <property type="match status" value="1"/>
</dbReference>
<dbReference type="InterPro" id="IPR018392">
    <property type="entry name" value="LysM"/>
</dbReference>
<dbReference type="AlphaFoldDB" id="A0A1P8ELI7"/>
<proteinExistence type="predicted"/>
<dbReference type="InterPro" id="IPR036779">
    <property type="entry name" value="LysM_dom_sf"/>
</dbReference>
<evidence type="ECO:0000313" key="3">
    <source>
        <dbReference type="Proteomes" id="UP000185674"/>
    </source>
</evidence>
<dbReference type="RefSeq" id="WP_076033352.1">
    <property type="nucleotide sequence ID" value="NZ_BKKK01000042.1"/>
</dbReference>
<dbReference type="CDD" id="cd00118">
    <property type="entry name" value="LysM"/>
    <property type="match status" value="1"/>
</dbReference>
<dbReference type="eggNOG" id="COG1652">
    <property type="taxonomic scope" value="Bacteria"/>
</dbReference>
<feature type="domain" description="LysM" evidence="1">
    <location>
        <begin position="52"/>
        <end position="100"/>
    </location>
</feature>
<sequence>MNMVLNGLRTFSHLGLKQYGFALAICGVVGISNAEAATRNHNPPSLKAGAPHVYVVKKGDTLWDISGKFLKKPWRWPEIWASNKHVKNPHWIYPGDRLLLCTLNGRPLVGRDMGDGCEGIIRRYTGRTTLPPQVRIEELKNSIPVIPLSQIQQWLERSTLVSADAIKSVPYVVGTTDQRVLAAKGQKIFVRGQGLQNGQRYAIYHESEPYTTLDEHGKKRILAVELIQVASGIAVQSEQEITTLELTDTYNAETRRGDLVMPEQDAMLPTLFYPTEGNEMVAGGKIVRVMGSIATAARNSVVTLNRGLNQGAKVGQVLDIYAQGESVKDPKTHELIKLPNQNIGSLMIFKTFDEFSYAYVLESNLPIKVGAEIRPPQDEE</sequence>
<dbReference type="STRING" id="487316.BEN76_14035"/>
<dbReference type="Pfam" id="PF01476">
    <property type="entry name" value="LysM"/>
    <property type="match status" value="1"/>
</dbReference>
<dbReference type="SUPFAM" id="SSF54106">
    <property type="entry name" value="LysM domain"/>
    <property type="match status" value="1"/>
</dbReference>
<dbReference type="PANTHER" id="PTHR34700:SF4">
    <property type="entry name" value="PHAGE-LIKE ELEMENT PBSX PROTEIN XKDP"/>
    <property type="match status" value="1"/>
</dbReference>